<feature type="compositionally biased region" description="Basic residues" evidence="1">
    <location>
        <begin position="438"/>
        <end position="449"/>
    </location>
</feature>
<proteinExistence type="predicted"/>
<feature type="compositionally biased region" description="Basic and acidic residues" evidence="1">
    <location>
        <begin position="302"/>
        <end position="312"/>
    </location>
</feature>
<protein>
    <recommendedName>
        <fullName evidence="4">Photoreceptor cilium actin regulator</fullName>
    </recommendedName>
</protein>
<dbReference type="Pfam" id="PF15449">
    <property type="entry name" value="Retinal"/>
    <property type="match status" value="1"/>
</dbReference>
<evidence type="ECO:0000256" key="1">
    <source>
        <dbReference type="SAM" id="MobiDB-lite"/>
    </source>
</evidence>
<dbReference type="AlphaFoldDB" id="A0A9W7WHS6"/>
<comment type="caution">
    <text evidence="2">The sequence shown here is derived from an EMBL/GenBank/DDBJ whole genome shotgun (WGS) entry which is preliminary data.</text>
</comment>
<reference evidence="2" key="1">
    <citation type="submission" date="2021-02" db="EMBL/GenBank/DDBJ databases">
        <title>Comparative genomics reveals that relaxation of natural selection precedes convergent phenotypic evolution of cavefish.</title>
        <authorList>
            <person name="Peng Z."/>
        </authorList>
    </citation>
    <scope>NUCLEOTIDE SEQUENCE</scope>
    <source>
        <tissue evidence="2">Muscle</tissue>
    </source>
</reference>
<sequence>MGCSPSKGQLFSKKTMPTAPQELLSNTTSEESAETEIQDNTINIQGKRSSVGDVVCDATLKVVEGDGPEEDVDVVQKGGSQDGQTAQGGLLGKSKKGTEEIKTKRKQGKQRKLRKQRLRETSYVQSKAEFILKAQHRACAYLNPSISKYESLLELLDQASQTRLSLRSTVASVILHYEEINQALEEMAAEGEQMLWEHGHYMTWPSSLKDCPLTISKPNNDLNTSEVPSEMLRQMLLHSTLKMISVGDSVRCLGDSALQELADYFGSLSELVEEKLRAKHAAESRLKQVLTRVEAAALGKGSPEDSALHSEDSGIGADNECQNGTERLRRHRNSSGSNVGTISVCTTGNSPDQQLTNDNEEVTDNDDDDDDDDEDNDAEIEEVNSRDEQMTDKMREAICSSSEADPLNRDGLQINDQVNKNVRRNTRRPKTTDNSCQVKRKSRHLRGPKHSQSTGCLCANVEGSELNEQQRTPRNKQTLQEFLTSKDFPGEPRGRIQTKIRRHSSGGQNAVRYYGLQYGSKGPFTATPPNSPTEFTPEPPGRHAVKRLINTFSQGVEGNSRLDQRPSRVKSNKKNCLPLLLNSRGALTTNSSTRPPEPRLSDRPEHVDLESLPPPPPEMLMDNSFERSTGLPPQEWTQWSQCRQQRASLPRETVAPNRVNMQQGYISYSDTRPLRQDALVGSCIEQDYNKLIELDSEREAAATCNQQKAVHKSGLANGRTCRSPPPQGCNDHQKFVPPTTPPVSRARLSPSCPTVHHAVPTPPSTGLPPSGNWTPSTTPTPSSIHRWAVTEENDPSVSSSQLFSEARSVFCQNNQLVPHTGTPSCTSTLPRPWGESAKRRIPTAHLQPTFMRCSPSGHRSSHSEQQQSFDFRTITNIRKQHREAAWLELQVSSCG</sequence>
<evidence type="ECO:0000313" key="2">
    <source>
        <dbReference type="EMBL" id="KAI7800071.1"/>
    </source>
</evidence>
<feature type="compositionally biased region" description="Polar residues" evidence="1">
    <location>
        <begin position="78"/>
        <end position="87"/>
    </location>
</feature>
<feature type="compositionally biased region" description="Polar residues" evidence="1">
    <location>
        <begin position="585"/>
        <end position="594"/>
    </location>
</feature>
<keyword evidence="3" id="KW-1185">Reference proteome</keyword>
<dbReference type="EMBL" id="JAFHDT010000015">
    <property type="protein sequence ID" value="KAI7800071.1"/>
    <property type="molecule type" value="Genomic_DNA"/>
</dbReference>
<feature type="compositionally biased region" description="Polar residues" evidence="1">
    <location>
        <begin position="334"/>
        <end position="356"/>
    </location>
</feature>
<dbReference type="PANTHER" id="PTHR22017:SF3">
    <property type="entry name" value="PHOTORECEPTOR CILIUM ACTIN REGULATOR 2"/>
    <property type="match status" value="1"/>
</dbReference>
<dbReference type="InterPro" id="IPR029352">
    <property type="entry name" value="PCARE"/>
</dbReference>
<dbReference type="PANTHER" id="PTHR22017">
    <property type="entry name" value="PHOTORECEPTOR CILIUM ACTIN REGULATOR"/>
    <property type="match status" value="1"/>
</dbReference>
<feature type="region of interest" description="Disordered" evidence="1">
    <location>
        <begin position="67"/>
        <end position="118"/>
    </location>
</feature>
<feature type="compositionally biased region" description="Basic residues" evidence="1">
    <location>
        <begin position="103"/>
        <end position="117"/>
    </location>
</feature>
<feature type="region of interest" description="Disordered" evidence="1">
    <location>
        <begin position="1"/>
        <end position="35"/>
    </location>
</feature>
<evidence type="ECO:0000313" key="3">
    <source>
        <dbReference type="Proteomes" id="UP001059041"/>
    </source>
</evidence>
<feature type="compositionally biased region" description="Basic and acidic residues" evidence="1">
    <location>
        <begin position="596"/>
        <end position="609"/>
    </location>
</feature>
<feature type="region of interest" description="Disordered" evidence="1">
    <location>
        <begin position="740"/>
        <end position="782"/>
    </location>
</feature>
<feature type="region of interest" description="Disordered" evidence="1">
    <location>
        <begin position="297"/>
        <end position="453"/>
    </location>
</feature>
<feature type="compositionally biased region" description="Basic and acidic residues" evidence="1">
    <location>
        <begin position="383"/>
        <end position="396"/>
    </location>
</feature>
<gene>
    <name evidence="2" type="ORF">IRJ41_023730</name>
</gene>
<evidence type="ECO:0008006" key="4">
    <source>
        <dbReference type="Google" id="ProtNLM"/>
    </source>
</evidence>
<feature type="region of interest" description="Disordered" evidence="1">
    <location>
        <begin position="581"/>
        <end position="617"/>
    </location>
</feature>
<organism evidence="2 3">
    <name type="scientific">Triplophysa rosa</name>
    <name type="common">Cave loach</name>
    <dbReference type="NCBI Taxonomy" id="992332"/>
    <lineage>
        <taxon>Eukaryota</taxon>
        <taxon>Metazoa</taxon>
        <taxon>Chordata</taxon>
        <taxon>Craniata</taxon>
        <taxon>Vertebrata</taxon>
        <taxon>Euteleostomi</taxon>
        <taxon>Actinopterygii</taxon>
        <taxon>Neopterygii</taxon>
        <taxon>Teleostei</taxon>
        <taxon>Ostariophysi</taxon>
        <taxon>Cypriniformes</taxon>
        <taxon>Nemacheilidae</taxon>
        <taxon>Triplophysa</taxon>
    </lineage>
</organism>
<feature type="compositionally biased region" description="Acidic residues" evidence="1">
    <location>
        <begin position="358"/>
        <end position="382"/>
    </location>
</feature>
<accession>A0A9W7WHS6</accession>
<name>A0A9W7WHS6_TRIRA</name>
<dbReference type="Proteomes" id="UP001059041">
    <property type="component" value="Linkage Group LG15"/>
</dbReference>
<feature type="compositionally biased region" description="Low complexity" evidence="1">
    <location>
        <begin position="767"/>
        <end position="782"/>
    </location>
</feature>